<dbReference type="PANTHER" id="PTHR22911">
    <property type="entry name" value="ACYL-MALONYL CONDENSING ENZYME-RELATED"/>
    <property type="match status" value="1"/>
</dbReference>
<sequence>MHNLTKGIILVCLSVLASSLMALFYKLIDLDLSIYDKVFARGALSLVVSLLVIRALRQKQQAKNYASSSYPAYFVKQGNYGVMFIRCAMGFMGVITYVYTVNVLSLADADMMTKLTTVFIILCSLFWRQSDKITVVQLGVVVISLIGAALIIKPSFDNPQLFGYGIGLICAFTGALAYLAVRHLVSKAKNLEHPLSVESSLALFMLLVTLYPCWQGWQGISGKEQAYLYLLAAGMSAVVSQYAFSFALKYASAVEVNVYNYSSLLWSSLFGFIFFNFIPDFWSILGYICIVSGGLSLYFFSKRKA</sequence>
<reference evidence="7 8" key="1">
    <citation type="submission" date="2017-08" db="EMBL/GenBank/DDBJ databases">
        <title>Reclassification of Bisgaard taxon 37 and 44.</title>
        <authorList>
            <person name="Christensen H."/>
        </authorList>
    </citation>
    <scope>NUCLEOTIDE SEQUENCE [LARGE SCALE GENOMIC DNA]</scope>
    <source>
        <strain evidence="7 8">EEAB3T1</strain>
    </source>
</reference>
<evidence type="ECO:0000256" key="3">
    <source>
        <dbReference type="ARBA" id="ARBA00022989"/>
    </source>
</evidence>
<evidence type="ECO:0000313" key="7">
    <source>
        <dbReference type="EMBL" id="RIY37483.1"/>
    </source>
</evidence>
<dbReference type="Proteomes" id="UP000265964">
    <property type="component" value="Unassembled WGS sequence"/>
</dbReference>
<dbReference type="PANTHER" id="PTHR22911:SF6">
    <property type="entry name" value="SOLUTE CARRIER FAMILY 35 MEMBER G1"/>
    <property type="match status" value="1"/>
</dbReference>
<keyword evidence="2 5" id="KW-0812">Transmembrane</keyword>
<feature type="transmembrane region" description="Helical" evidence="5">
    <location>
        <begin position="78"/>
        <end position="99"/>
    </location>
</feature>
<evidence type="ECO:0000259" key="6">
    <source>
        <dbReference type="Pfam" id="PF00892"/>
    </source>
</evidence>
<keyword evidence="8" id="KW-1185">Reference proteome</keyword>
<gene>
    <name evidence="7" type="ORF">CKF59_01620</name>
</gene>
<dbReference type="SUPFAM" id="SSF103481">
    <property type="entry name" value="Multidrug resistance efflux transporter EmrE"/>
    <property type="match status" value="1"/>
</dbReference>
<comment type="subcellular location">
    <subcellularLocation>
        <location evidence="1">Membrane</location>
        <topology evidence="1">Multi-pass membrane protein</topology>
    </subcellularLocation>
</comment>
<dbReference type="OrthoDB" id="5148831at2"/>
<dbReference type="GO" id="GO:0016020">
    <property type="term" value="C:membrane"/>
    <property type="evidence" value="ECO:0007669"/>
    <property type="project" value="UniProtKB-SubCell"/>
</dbReference>
<evidence type="ECO:0000256" key="2">
    <source>
        <dbReference type="ARBA" id="ARBA00022692"/>
    </source>
</evidence>
<accession>A0A3A1YGW7</accession>
<feature type="transmembrane region" description="Helical" evidence="5">
    <location>
        <begin position="162"/>
        <end position="181"/>
    </location>
</feature>
<dbReference type="AlphaFoldDB" id="A0A3A1YGW7"/>
<organism evidence="7 8">
    <name type="scientific">Psittacicella gerlachiana</name>
    <dbReference type="NCBI Taxonomy" id="2028574"/>
    <lineage>
        <taxon>Bacteria</taxon>
        <taxon>Pseudomonadati</taxon>
        <taxon>Pseudomonadota</taxon>
        <taxon>Gammaproteobacteria</taxon>
        <taxon>Pasteurellales</taxon>
        <taxon>Psittacicellaceae</taxon>
        <taxon>Psittacicella</taxon>
    </lineage>
</organism>
<feature type="domain" description="EamA" evidence="6">
    <location>
        <begin position="162"/>
        <end position="294"/>
    </location>
</feature>
<protein>
    <recommendedName>
        <fullName evidence="6">EamA domain-containing protein</fullName>
    </recommendedName>
</protein>
<evidence type="ECO:0000256" key="4">
    <source>
        <dbReference type="ARBA" id="ARBA00023136"/>
    </source>
</evidence>
<evidence type="ECO:0000313" key="8">
    <source>
        <dbReference type="Proteomes" id="UP000265964"/>
    </source>
</evidence>
<name>A0A3A1YGW7_9GAMM</name>
<dbReference type="Pfam" id="PF00892">
    <property type="entry name" value="EamA"/>
    <property type="match status" value="2"/>
</dbReference>
<evidence type="ECO:0000256" key="1">
    <source>
        <dbReference type="ARBA" id="ARBA00004141"/>
    </source>
</evidence>
<comment type="caution">
    <text evidence="7">The sequence shown here is derived from an EMBL/GenBank/DDBJ whole genome shotgun (WGS) entry which is preliminary data.</text>
</comment>
<feature type="transmembrane region" description="Helical" evidence="5">
    <location>
        <begin position="201"/>
        <end position="220"/>
    </location>
</feature>
<feature type="transmembrane region" description="Helical" evidence="5">
    <location>
        <begin position="111"/>
        <end position="128"/>
    </location>
</feature>
<dbReference type="EMBL" id="NRJF01000041">
    <property type="protein sequence ID" value="RIY37483.1"/>
    <property type="molecule type" value="Genomic_DNA"/>
</dbReference>
<feature type="transmembrane region" description="Helical" evidence="5">
    <location>
        <begin position="226"/>
        <end position="246"/>
    </location>
</feature>
<feature type="transmembrane region" description="Helical" evidence="5">
    <location>
        <begin position="38"/>
        <end position="57"/>
    </location>
</feature>
<keyword evidence="3 5" id="KW-1133">Transmembrane helix</keyword>
<feature type="transmembrane region" description="Helical" evidence="5">
    <location>
        <begin position="258"/>
        <end position="278"/>
    </location>
</feature>
<dbReference type="InterPro" id="IPR000620">
    <property type="entry name" value="EamA_dom"/>
</dbReference>
<proteinExistence type="predicted"/>
<evidence type="ECO:0000256" key="5">
    <source>
        <dbReference type="SAM" id="Phobius"/>
    </source>
</evidence>
<dbReference type="InterPro" id="IPR037185">
    <property type="entry name" value="EmrE-like"/>
</dbReference>
<feature type="transmembrane region" description="Helical" evidence="5">
    <location>
        <begin position="135"/>
        <end position="156"/>
    </location>
</feature>
<keyword evidence="4 5" id="KW-0472">Membrane</keyword>
<feature type="domain" description="EamA" evidence="6">
    <location>
        <begin position="6"/>
        <end position="152"/>
    </location>
</feature>
<feature type="transmembrane region" description="Helical" evidence="5">
    <location>
        <begin position="284"/>
        <end position="301"/>
    </location>
</feature>